<dbReference type="Pfam" id="PF01966">
    <property type="entry name" value="HD"/>
    <property type="match status" value="1"/>
</dbReference>
<evidence type="ECO:0000313" key="3">
    <source>
        <dbReference type="Proteomes" id="UP001199469"/>
    </source>
</evidence>
<dbReference type="InterPro" id="IPR003607">
    <property type="entry name" value="HD/PDEase_dom"/>
</dbReference>
<sequence>MLLAPLDAEEWARSLLAAALPRRWSHVVAVAQKARVIGRELGEDGRLLEATAWVHDVGYAPSTMVTGFHPLDGARYLLAHSVSERIASLVAFHSSARAEAVEFGVATDLVEFQDERTLTRDLLWYCDMTTGPDGTDLDFEDRMTEVRQRYGPDHYVTRALDGGMKERRSAVYRSRDWLMSVGLADQV</sequence>
<dbReference type="Proteomes" id="UP001199469">
    <property type="component" value="Unassembled WGS sequence"/>
</dbReference>
<comment type="caution">
    <text evidence="2">The sequence shown here is derived from an EMBL/GenBank/DDBJ whole genome shotgun (WGS) entry which is preliminary data.</text>
</comment>
<dbReference type="SUPFAM" id="SSF109604">
    <property type="entry name" value="HD-domain/PDEase-like"/>
    <property type="match status" value="1"/>
</dbReference>
<accession>A0ABS8P5Q2</accession>
<feature type="domain" description="HD" evidence="1">
    <location>
        <begin position="23"/>
        <end position="97"/>
    </location>
</feature>
<reference evidence="2 3" key="1">
    <citation type="submission" date="2021-11" db="EMBL/GenBank/DDBJ databases">
        <title>Draft genome sequence of Actinomycetospora sp. SF1 isolated from the rhizosphere soil.</title>
        <authorList>
            <person name="Duangmal K."/>
            <person name="Chantavorakit T."/>
        </authorList>
    </citation>
    <scope>NUCLEOTIDE SEQUENCE [LARGE SCALE GENOMIC DNA]</scope>
    <source>
        <strain evidence="2 3">TBRC 5722</strain>
    </source>
</reference>
<dbReference type="RefSeq" id="WP_230731868.1">
    <property type="nucleotide sequence ID" value="NZ_JAJNDB010000001.1"/>
</dbReference>
<evidence type="ECO:0000313" key="2">
    <source>
        <dbReference type="EMBL" id="MCD2193583.1"/>
    </source>
</evidence>
<dbReference type="Gene3D" id="1.10.3210.10">
    <property type="entry name" value="Hypothetical protein af1432"/>
    <property type="match status" value="1"/>
</dbReference>
<gene>
    <name evidence="2" type="ORF">LQ327_09335</name>
</gene>
<organism evidence="2 3">
    <name type="scientific">Actinomycetospora endophytica</name>
    <dbReference type="NCBI Taxonomy" id="2291215"/>
    <lineage>
        <taxon>Bacteria</taxon>
        <taxon>Bacillati</taxon>
        <taxon>Actinomycetota</taxon>
        <taxon>Actinomycetes</taxon>
        <taxon>Pseudonocardiales</taxon>
        <taxon>Pseudonocardiaceae</taxon>
        <taxon>Actinomycetospora</taxon>
    </lineage>
</organism>
<proteinExistence type="predicted"/>
<evidence type="ECO:0000259" key="1">
    <source>
        <dbReference type="Pfam" id="PF01966"/>
    </source>
</evidence>
<protein>
    <submittedName>
        <fullName evidence="2">HD domain-containing protein</fullName>
    </submittedName>
</protein>
<dbReference type="EMBL" id="JAJNDB010000001">
    <property type="protein sequence ID" value="MCD2193583.1"/>
    <property type="molecule type" value="Genomic_DNA"/>
</dbReference>
<keyword evidence="3" id="KW-1185">Reference proteome</keyword>
<dbReference type="InterPro" id="IPR006674">
    <property type="entry name" value="HD_domain"/>
</dbReference>
<dbReference type="CDD" id="cd00077">
    <property type="entry name" value="HDc"/>
    <property type="match status" value="1"/>
</dbReference>
<name>A0ABS8P5Q2_9PSEU</name>